<dbReference type="EMBL" id="CAGKOT010000062">
    <property type="protein sequence ID" value="CAB5388724.1"/>
    <property type="molecule type" value="Genomic_DNA"/>
</dbReference>
<name>A0A915ZUA3_9GLOM</name>
<accession>A0A915ZUA3</accession>
<evidence type="ECO:0000313" key="1">
    <source>
        <dbReference type="EMBL" id="CAB5388724.1"/>
    </source>
</evidence>
<evidence type="ECO:0000313" key="2">
    <source>
        <dbReference type="Proteomes" id="UP000684084"/>
    </source>
</evidence>
<sequence length="98" mass="11419">MLENIISEWIRCIDEYYRINSDGNPTFEVPNIDNQLINDISGFVEANKALTKEEANLAQEKVNTSIKQSHPQAYYTSRKLTEMYFQEESQGFDCMIED</sequence>
<protein>
    <submittedName>
        <fullName evidence="1">Uncharacterized protein</fullName>
    </submittedName>
</protein>
<proteinExistence type="predicted"/>
<gene>
    <name evidence="1" type="ORF">CHRIB12_LOCUS20725</name>
</gene>
<dbReference type="OrthoDB" id="2311173at2759"/>
<reference evidence="1" key="1">
    <citation type="submission" date="2020-05" db="EMBL/GenBank/DDBJ databases">
        <authorList>
            <person name="Rincon C."/>
            <person name="Sanders R I."/>
            <person name="Robbins C."/>
            <person name="Chaturvedi A."/>
        </authorList>
    </citation>
    <scope>NUCLEOTIDE SEQUENCE</scope>
    <source>
        <strain evidence="1">CHB12</strain>
    </source>
</reference>
<dbReference type="Proteomes" id="UP000684084">
    <property type="component" value="Unassembled WGS sequence"/>
</dbReference>
<dbReference type="AlphaFoldDB" id="A0A915ZUA3"/>
<comment type="caution">
    <text evidence="1">The sequence shown here is derived from an EMBL/GenBank/DDBJ whole genome shotgun (WGS) entry which is preliminary data.</text>
</comment>
<organism evidence="1 2">
    <name type="scientific">Rhizophagus irregularis</name>
    <dbReference type="NCBI Taxonomy" id="588596"/>
    <lineage>
        <taxon>Eukaryota</taxon>
        <taxon>Fungi</taxon>
        <taxon>Fungi incertae sedis</taxon>
        <taxon>Mucoromycota</taxon>
        <taxon>Glomeromycotina</taxon>
        <taxon>Glomeromycetes</taxon>
        <taxon>Glomerales</taxon>
        <taxon>Glomeraceae</taxon>
        <taxon>Rhizophagus</taxon>
    </lineage>
</organism>